<dbReference type="Proteomes" id="UP000267448">
    <property type="component" value="Unassembled WGS sequence"/>
</dbReference>
<accession>A0A3S0KXD7</accession>
<evidence type="ECO:0000313" key="3">
    <source>
        <dbReference type="Proteomes" id="UP000267448"/>
    </source>
</evidence>
<sequence>MYVIIWIFLSVLVGMIGSSRSIGFLPTLFISLIFSPVIGLLACLTSERNNDIEFKEKLLKSQESAAHLKNSNSENTGVSEEKFNQEKWEQAQVYIDKVTDSVNFLKTRLNGSELESSLLKLKHLYETLGENYLTESSLNKIVSDVELETDKRSLELREKTEIEERKKREASIRDKEYKAELALEKERRNKTNKRIIFSLSILLFLSLITYGVFQLGINLIS</sequence>
<keyword evidence="1" id="KW-1133">Transmembrane helix</keyword>
<gene>
    <name evidence="2" type="ORF">EKG38_24050</name>
</gene>
<keyword evidence="1" id="KW-0812">Transmembrane</keyword>
<protein>
    <submittedName>
        <fullName evidence="2">Uncharacterized protein</fullName>
    </submittedName>
</protein>
<dbReference type="EMBL" id="RXNU01000025">
    <property type="protein sequence ID" value="RTR36473.1"/>
    <property type="molecule type" value="Genomic_DNA"/>
</dbReference>
<reference evidence="2 3" key="1">
    <citation type="submission" date="2018-12" db="EMBL/GenBank/DDBJ databases">
        <authorList>
            <person name="Yu L."/>
        </authorList>
    </citation>
    <scope>NUCLEOTIDE SEQUENCE [LARGE SCALE GENOMIC DNA]</scope>
    <source>
        <strain evidence="2 3">HAW-EB2</strain>
    </source>
</reference>
<dbReference type="OrthoDB" id="1453942at2"/>
<dbReference type="AlphaFoldDB" id="A0A3S0KXD7"/>
<proteinExistence type="predicted"/>
<feature type="transmembrane region" description="Helical" evidence="1">
    <location>
        <begin position="28"/>
        <end position="45"/>
    </location>
</feature>
<feature type="transmembrane region" description="Helical" evidence="1">
    <location>
        <begin position="195"/>
        <end position="217"/>
    </location>
</feature>
<comment type="caution">
    <text evidence="2">The sequence shown here is derived from an EMBL/GenBank/DDBJ whole genome shotgun (WGS) entry which is preliminary data.</text>
</comment>
<dbReference type="RefSeq" id="WP_126523419.1">
    <property type="nucleotide sequence ID" value="NZ_RXNU01000025.1"/>
</dbReference>
<organism evidence="2 3">
    <name type="scientific">Shewanella canadensis</name>
    <dbReference type="NCBI Taxonomy" id="271096"/>
    <lineage>
        <taxon>Bacteria</taxon>
        <taxon>Pseudomonadati</taxon>
        <taxon>Pseudomonadota</taxon>
        <taxon>Gammaproteobacteria</taxon>
        <taxon>Alteromonadales</taxon>
        <taxon>Shewanellaceae</taxon>
        <taxon>Shewanella</taxon>
    </lineage>
</organism>
<name>A0A3S0KXD7_9GAMM</name>
<keyword evidence="3" id="KW-1185">Reference proteome</keyword>
<evidence type="ECO:0000313" key="2">
    <source>
        <dbReference type="EMBL" id="RTR36473.1"/>
    </source>
</evidence>
<keyword evidence="1" id="KW-0472">Membrane</keyword>
<evidence type="ECO:0000256" key="1">
    <source>
        <dbReference type="SAM" id="Phobius"/>
    </source>
</evidence>